<accession>A0ABP6VIV0</accession>
<evidence type="ECO:0000259" key="2">
    <source>
        <dbReference type="PROSITE" id="PS50887"/>
    </source>
</evidence>
<dbReference type="RefSeq" id="WP_218235759.1">
    <property type="nucleotide sequence ID" value="NZ_BAABBB010000012.1"/>
</dbReference>
<feature type="domain" description="GGDEF" evidence="2">
    <location>
        <begin position="163"/>
        <end position="288"/>
    </location>
</feature>
<dbReference type="PANTHER" id="PTHR45138">
    <property type="entry name" value="REGULATORY COMPONENTS OF SENSORY TRANSDUCTION SYSTEM"/>
    <property type="match status" value="1"/>
</dbReference>
<organism evidence="3 4">
    <name type="scientific">Nocardioides daeguensis</name>
    <dbReference type="NCBI Taxonomy" id="908359"/>
    <lineage>
        <taxon>Bacteria</taxon>
        <taxon>Bacillati</taxon>
        <taxon>Actinomycetota</taxon>
        <taxon>Actinomycetes</taxon>
        <taxon>Propionibacteriales</taxon>
        <taxon>Nocardioidaceae</taxon>
        <taxon>Nocardioides</taxon>
    </lineage>
</organism>
<dbReference type="PANTHER" id="PTHR45138:SF24">
    <property type="entry name" value="DIGUANYLATE CYCLASE DGCC-RELATED"/>
    <property type="match status" value="1"/>
</dbReference>
<dbReference type="Pfam" id="PF00990">
    <property type="entry name" value="GGDEF"/>
    <property type="match status" value="1"/>
</dbReference>
<sequence>MELPSTGGPAANASRRAPADQRERRRRPYPLPSDDADQRGDATALAATRALLRALTREEAALVLRTAVDDLGGLVVPARLASDDALPLDVSLGVGEPAVVEAAAGSRARDLLTRHLTELVNDAHTVANRNDLSQQQERMASIDALTGAATRREIGLRLGRAEPGDVVCVLDLDGFKQLNDTRGHAAGDDALRDLGRLLRSSIRPGDFVGRYGGDEFVLVLTSTDPASARERLAALAQRWQALGEHGTTASIGVAAVDDRGGALATRAADAALYRAKRGGRARVEVALAEDYPASPAHGGET</sequence>
<comment type="caution">
    <text evidence="3">The sequence shown here is derived from an EMBL/GenBank/DDBJ whole genome shotgun (WGS) entry which is preliminary data.</text>
</comment>
<feature type="region of interest" description="Disordered" evidence="1">
    <location>
        <begin position="1"/>
        <end position="41"/>
    </location>
</feature>
<evidence type="ECO:0000313" key="4">
    <source>
        <dbReference type="Proteomes" id="UP001500301"/>
    </source>
</evidence>
<evidence type="ECO:0000313" key="3">
    <source>
        <dbReference type="EMBL" id="GAA3535867.1"/>
    </source>
</evidence>
<dbReference type="SMART" id="SM00267">
    <property type="entry name" value="GGDEF"/>
    <property type="match status" value="1"/>
</dbReference>
<name>A0ABP6VIV0_9ACTN</name>
<dbReference type="InterPro" id="IPR000160">
    <property type="entry name" value="GGDEF_dom"/>
</dbReference>
<keyword evidence="4" id="KW-1185">Reference proteome</keyword>
<dbReference type="CDD" id="cd01949">
    <property type="entry name" value="GGDEF"/>
    <property type="match status" value="1"/>
</dbReference>
<reference evidence="4" key="1">
    <citation type="journal article" date="2019" name="Int. J. Syst. Evol. Microbiol.">
        <title>The Global Catalogue of Microorganisms (GCM) 10K type strain sequencing project: providing services to taxonomists for standard genome sequencing and annotation.</title>
        <authorList>
            <consortium name="The Broad Institute Genomics Platform"/>
            <consortium name="The Broad Institute Genome Sequencing Center for Infectious Disease"/>
            <person name="Wu L."/>
            <person name="Ma J."/>
        </authorList>
    </citation>
    <scope>NUCLEOTIDE SEQUENCE [LARGE SCALE GENOMIC DNA]</scope>
    <source>
        <strain evidence="4">JCM 17460</strain>
    </source>
</reference>
<dbReference type="EMBL" id="BAABBB010000012">
    <property type="protein sequence ID" value="GAA3535867.1"/>
    <property type="molecule type" value="Genomic_DNA"/>
</dbReference>
<proteinExistence type="predicted"/>
<dbReference type="PROSITE" id="PS50887">
    <property type="entry name" value="GGDEF"/>
    <property type="match status" value="1"/>
</dbReference>
<dbReference type="InterPro" id="IPR050469">
    <property type="entry name" value="Diguanylate_Cyclase"/>
</dbReference>
<evidence type="ECO:0000256" key="1">
    <source>
        <dbReference type="SAM" id="MobiDB-lite"/>
    </source>
</evidence>
<gene>
    <name evidence="3" type="ORF">GCM10022263_24650</name>
</gene>
<protein>
    <recommendedName>
        <fullName evidence="2">GGDEF domain-containing protein</fullName>
    </recommendedName>
</protein>
<dbReference type="Proteomes" id="UP001500301">
    <property type="component" value="Unassembled WGS sequence"/>
</dbReference>
<dbReference type="NCBIfam" id="TIGR00254">
    <property type="entry name" value="GGDEF"/>
    <property type="match status" value="1"/>
</dbReference>